<evidence type="ECO:0000259" key="5">
    <source>
        <dbReference type="PROSITE" id="PS50977"/>
    </source>
</evidence>
<dbReference type="KEGG" id="kvr:CIB50_0001817"/>
<dbReference type="SUPFAM" id="SSF46689">
    <property type="entry name" value="Homeodomain-like"/>
    <property type="match status" value="1"/>
</dbReference>
<dbReference type="PROSITE" id="PS50977">
    <property type="entry name" value="HTH_TETR_2"/>
    <property type="match status" value="1"/>
</dbReference>
<feature type="domain" description="HTH tetR-type" evidence="5">
    <location>
        <begin position="1"/>
        <end position="61"/>
    </location>
</feature>
<dbReference type="Gene3D" id="1.10.10.60">
    <property type="entry name" value="Homeodomain-like"/>
    <property type="match status" value="1"/>
</dbReference>
<protein>
    <recommendedName>
        <fullName evidence="5">HTH tetR-type domain-containing protein</fullName>
    </recommendedName>
</protein>
<organism evidence="6 7">
    <name type="scientific">Kocuria varians</name>
    <name type="common">Micrococcus varians</name>
    <dbReference type="NCBI Taxonomy" id="1272"/>
    <lineage>
        <taxon>Bacteria</taxon>
        <taxon>Bacillati</taxon>
        <taxon>Actinomycetota</taxon>
        <taxon>Actinomycetes</taxon>
        <taxon>Micrococcales</taxon>
        <taxon>Micrococcaceae</taxon>
        <taxon>Kocuria</taxon>
    </lineage>
</organism>
<keyword evidence="3" id="KW-0804">Transcription</keyword>
<evidence type="ECO:0000256" key="3">
    <source>
        <dbReference type="ARBA" id="ARBA00023163"/>
    </source>
</evidence>
<reference evidence="7" key="1">
    <citation type="submission" date="2017-08" db="EMBL/GenBank/DDBJ databases">
        <title>Draft Genome Sequence of Kocuria varians 80.</title>
        <authorList>
            <person name="Minaev M."/>
            <person name="Kurbakov K.A."/>
            <person name="Solodovnikova G.I."/>
            <person name="Kuznetsova O.A."/>
            <person name="Lisitsyn A.B."/>
        </authorList>
    </citation>
    <scope>NUCLEOTIDE SEQUENCE [LARGE SCALE GENOMIC DNA]</scope>
    <source>
        <strain evidence="7">80</strain>
    </source>
</reference>
<dbReference type="PANTHER" id="PTHR47506:SF1">
    <property type="entry name" value="HTH-TYPE TRANSCRIPTIONAL REGULATOR YJDC"/>
    <property type="match status" value="1"/>
</dbReference>
<dbReference type="Proteomes" id="UP000216825">
    <property type="component" value="Chromosome"/>
</dbReference>
<proteinExistence type="predicted"/>
<dbReference type="AlphaFoldDB" id="A0A7D7PTJ5"/>
<feature type="DNA-binding region" description="H-T-H motif" evidence="4">
    <location>
        <begin position="24"/>
        <end position="43"/>
    </location>
</feature>
<evidence type="ECO:0000256" key="1">
    <source>
        <dbReference type="ARBA" id="ARBA00023015"/>
    </source>
</evidence>
<dbReference type="Pfam" id="PF00440">
    <property type="entry name" value="TetR_N"/>
    <property type="match status" value="1"/>
</dbReference>
<sequence length="120" mass="13162">MFDETQVLRRATALLGQRGFDAVSVDVVLGALKLNRASFYKLYGSKYGLARAALEQVCDRARAGDVDQDSMDLVVVALLELAPVSDDMRKIASQAFDLCFASDPGRLGQHLLDRANRITE</sequence>
<name>A0A7D7PTJ5_KOCVA</name>
<keyword evidence="7" id="KW-1185">Reference proteome</keyword>
<dbReference type="PANTHER" id="PTHR47506">
    <property type="entry name" value="TRANSCRIPTIONAL REGULATORY PROTEIN"/>
    <property type="match status" value="1"/>
</dbReference>
<dbReference type="InterPro" id="IPR009057">
    <property type="entry name" value="Homeodomain-like_sf"/>
</dbReference>
<dbReference type="GO" id="GO:0003677">
    <property type="term" value="F:DNA binding"/>
    <property type="evidence" value="ECO:0007669"/>
    <property type="project" value="UniProtKB-UniRule"/>
</dbReference>
<keyword evidence="2 4" id="KW-0238">DNA-binding</keyword>
<dbReference type="EMBL" id="CP059343">
    <property type="protein sequence ID" value="QMS57092.1"/>
    <property type="molecule type" value="Genomic_DNA"/>
</dbReference>
<evidence type="ECO:0000313" key="7">
    <source>
        <dbReference type="Proteomes" id="UP000216825"/>
    </source>
</evidence>
<accession>A0A7D7PTJ5</accession>
<gene>
    <name evidence="6" type="ORF">CIB50_0001817</name>
</gene>
<dbReference type="InterPro" id="IPR001647">
    <property type="entry name" value="HTH_TetR"/>
</dbReference>
<keyword evidence="1" id="KW-0805">Transcription regulation</keyword>
<dbReference type="RefSeq" id="WP_094393920.1">
    <property type="nucleotide sequence ID" value="NZ_CP059343.1"/>
</dbReference>
<reference evidence="6 7" key="2">
    <citation type="submission" date="2020-07" db="EMBL/GenBank/DDBJ databases">
        <title>Genome of starter culture bacteria Kocuria salsicia reveals its technological properties and safety for usage in meat industry.</title>
        <authorList>
            <person name="Michael M."/>
            <person name="Konstantin K."/>
            <person name="Evgenii K."/>
            <person name="Galina S."/>
            <person name="Oksana K."/>
            <person name="Andrei L."/>
        </authorList>
    </citation>
    <scope>NUCLEOTIDE SEQUENCE [LARGE SCALE GENOMIC DNA]</scope>
    <source>
        <strain evidence="6 7">80</strain>
    </source>
</reference>
<evidence type="ECO:0000256" key="4">
    <source>
        <dbReference type="PROSITE-ProRule" id="PRU00335"/>
    </source>
</evidence>
<evidence type="ECO:0000313" key="6">
    <source>
        <dbReference type="EMBL" id="QMS57092.1"/>
    </source>
</evidence>
<evidence type="ECO:0000256" key="2">
    <source>
        <dbReference type="ARBA" id="ARBA00023125"/>
    </source>
</evidence>